<dbReference type="Proteomes" id="UP000518752">
    <property type="component" value="Unassembled WGS sequence"/>
</dbReference>
<evidence type="ECO:0000313" key="3">
    <source>
        <dbReference type="Proteomes" id="UP000518752"/>
    </source>
</evidence>
<comment type="caution">
    <text evidence="2">The sequence shown here is derived from an EMBL/GenBank/DDBJ whole genome shotgun (WGS) entry which is preliminary data.</text>
</comment>
<feature type="compositionally biased region" description="Pro residues" evidence="1">
    <location>
        <begin position="1"/>
        <end position="10"/>
    </location>
</feature>
<dbReference type="AlphaFoldDB" id="A0A8H5HZV8"/>
<reference evidence="2 3" key="1">
    <citation type="journal article" date="2020" name="ISME J.">
        <title>Uncovering the hidden diversity of litter-decomposition mechanisms in mushroom-forming fungi.</title>
        <authorList>
            <person name="Floudas D."/>
            <person name="Bentzer J."/>
            <person name="Ahren D."/>
            <person name="Johansson T."/>
            <person name="Persson P."/>
            <person name="Tunlid A."/>
        </authorList>
    </citation>
    <scope>NUCLEOTIDE SEQUENCE [LARGE SCALE GENOMIC DNA]</scope>
    <source>
        <strain evidence="2 3">CBS 406.79</strain>
    </source>
</reference>
<name>A0A8H5HZV8_9AGAR</name>
<evidence type="ECO:0000256" key="1">
    <source>
        <dbReference type="SAM" id="MobiDB-lite"/>
    </source>
</evidence>
<accession>A0A8H5HZV8</accession>
<gene>
    <name evidence="2" type="ORF">D9757_002124</name>
</gene>
<feature type="region of interest" description="Disordered" evidence="1">
    <location>
        <begin position="1"/>
        <end position="46"/>
    </location>
</feature>
<proteinExistence type="predicted"/>
<sequence length="116" mass="12824">MAPRPKPIPIPRKQSNASKDAITIKAEQDSKAMPPPPVPPTPTGILEPEINALSSCLQNAAVKTAQIIRFHHDARRLNIQKHAADPPKLIQASLSRELEKYDQLCDAIETHLAWLL</sequence>
<protein>
    <submittedName>
        <fullName evidence="2">Uncharacterized protein</fullName>
    </submittedName>
</protein>
<dbReference type="OrthoDB" id="3365514at2759"/>
<evidence type="ECO:0000313" key="2">
    <source>
        <dbReference type="EMBL" id="KAF5392607.1"/>
    </source>
</evidence>
<feature type="compositionally biased region" description="Pro residues" evidence="1">
    <location>
        <begin position="33"/>
        <end position="42"/>
    </location>
</feature>
<organism evidence="2 3">
    <name type="scientific">Collybiopsis confluens</name>
    <dbReference type="NCBI Taxonomy" id="2823264"/>
    <lineage>
        <taxon>Eukaryota</taxon>
        <taxon>Fungi</taxon>
        <taxon>Dikarya</taxon>
        <taxon>Basidiomycota</taxon>
        <taxon>Agaricomycotina</taxon>
        <taxon>Agaricomycetes</taxon>
        <taxon>Agaricomycetidae</taxon>
        <taxon>Agaricales</taxon>
        <taxon>Marasmiineae</taxon>
        <taxon>Omphalotaceae</taxon>
        <taxon>Collybiopsis</taxon>
    </lineage>
</organism>
<dbReference type="EMBL" id="JAACJN010000005">
    <property type="protein sequence ID" value="KAF5392607.1"/>
    <property type="molecule type" value="Genomic_DNA"/>
</dbReference>
<keyword evidence="3" id="KW-1185">Reference proteome</keyword>